<dbReference type="EMBL" id="KZ826120">
    <property type="protein sequence ID" value="PYH88146.1"/>
    <property type="molecule type" value="Genomic_DNA"/>
</dbReference>
<sequence length="130" mass="14663">MVSVDVKTFATCGLSYMLAFIYFFAHPTSVSLIQNVEHNICENSHIVAQWFHLRYHAFKKDILKKVSCFDDSSVIDNCLFSIGDVRLAELLNLPRVTNLPGTQKLAGTASICFMLRARNSTVFLCQARDI</sequence>
<evidence type="ECO:0000313" key="2">
    <source>
        <dbReference type="Proteomes" id="UP000247810"/>
    </source>
</evidence>
<evidence type="ECO:0000313" key="1">
    <source>
        <dbReference type="EMBL" id="PYH88146.1"/>
    </source>
</evidence>
<reference evidence="1 2" key="1">
    <citation type="submission" date="2018-02" db="EMBL/GenBank/DDBJ databases">
        <title>The genomes of Aspergillus section Nigri reveals drivers in fungal speciation.</title>
        <authorList>
            <consortium name="DOE Joint Genome Institute"/>
            <person name="Vesth T.C."/>
            <person name="Nybo J."/>
            <person name="Theobald S."/>
            <person name="Brandl J."/>
            <person name="Frisvad J.C."/>
            <person name="Nielsen K.F."/>
            <person name="Lyhne E.K."/>
            <person name="Kogle M.E."/>
            <person name="Kuo A."/>
            <person name="Riley R."/>
            <person name="Clum A."/>
            <person name="Nolan M."/>
            <person name="Lipzen A."/>
            <person name="Salamov A."/>
            <person name="Henrissat B."/>
            <person name="Wiebenga A."/>
            <person name="De vries R.P."/>
            <person name="Grigoriev I.V."/>
            <person name="Mortensen U.H."/>
            <person name="Andersen M.R."/>
            <person name="Baker S.E."/>
        </authorList>
    </citation>
    <scope>NUCLEOTIDE SEQUENCE [LARGE SCALE GENOMIC DNA]</scope>
    <source>
        <strain evidence="1 2">CBS 707.79</strain>
    </source>
</reference>
<dbReference type="Proteomes" id="UP000247810">
    <property type="component" value="Unassembled WGS sequence"/>
</dbReference>
<dbReference type="VEuPathDB" id="FungiDB:BO71DRAFT_436024"/>
<proteinExistence type="predicted"/>
<keyword evidence="2" id="KW-1185">Reference proteome</keyword>
<protein>
    <submittedName>
        <fullName evidence="1">Uncharacterized protein</fullName>
    </submittedName>
</protein>
<gene>
    <name evidence="1" type="ORF">BO71DRAFT_436024</name>
</gene>
<dbReference type="AlphaFoldDB" id="A0A319CS56"/>
<accession>A0A319CS56</accession>
<organism evidence="1 2">
    <name type="scientific">Aspergillus ellipticus CBS 707.79</name>
    <dbReference type="NCBI Taxonomy" id="1448320"/>
    <lineage>
        <taxon>Eukaryota</taxon>
        <taxon>Fungi</taxon>
        <taxon>Dikarya</taxon>
        <taxon>Ascomycota</taxon>
        <taxon>Pezizomycotina</taxon>
        <taxon>Eurotiomycetes</taxon>
        <taxon>Eurotiomycetidae</taxon>
        <taxon>Eurotiales</taxon>
        <taxon>Aspergillaceae</taxon>
        <taxon>Aspergillus</taxon>
        <taxon>Aspergillus subgen. Circumdati</taxon>
    </lineage>
</organism>
<name>A0A319CS56_9EURO</name>